<feature type="domain" description="Methyltransferase" evidence="4">
    <location>
        <begin position="44"/>
        <end position="139"/>
    </location>
</feature>
<comment type="caution">
    <text evidence="5">The sequence shown here is derived from an EMBL/GenBank/DDBJ whole genome shotgun (WGS) entry which is preliminary data.</text>
</comment>
<keyword evidence="1 5" id="KW-0489">Methyltransferase</keyword>
<evidence type="ECO:0000256" key="3">
    <source>
        <dbReference type="ARBA" id="ARBA00022691"/>
    </source>
</evidence>
<dbReference type="GO" id="GO:0032259">
    <property type="term" value="P:methylation"/>
    <property type="evidence" value="ECO:0007669"/>
    <property type="project" value="UniProtKB-KW"/>
</dbReference>
<accession>A0ABS5F0R6</accession>
<proteinExistence type="predicted"/>
<evidence type="ECO:0000313" key="5">
    <source>
        <dbReference type="EMBL" id="MBR0666083.1"/>
    </source>
</evidence>
<dbReference type="PANTHER" id="PTHR43464">
    <property type="entry name" value="METHYLTRANSFERASE"/>
    <property type="match status" value="1"/>
</dbReference>
<protein>
    <submittedName>
        <fullName evidence="5">Class I SAM-dependent methyltransferase</fullName>
    </submittedName>
</protein>
<keyword evidence="2" id="KW-0808">Transferase</keyword>
<evidence type="ECO:0000259" key="4">
    <source>
        <dbReference type="Pfam" id="PF13649"/>
    </source>
</evidence>
<evidence type="ECO:0000256" key="1">
    <source>
        <dbReference type="ARBA" id="ARBA00022603"/>
    </source>
</evidence>
<dbReference type="InterPro" id="IPR041698">
    <property type="entry name" value="Methyltransf_25"/>
</dbReference>
<evidence type="ECO:0000313" key="6">
    <source>
        <dbReference type="Proteomes" id="UP001196870"/>
    </source>
</evidence>
<dbReference type="SUPFAM" id="SSF53335">
    <property type="entry name" value="S-adenosyl-L-methionine-dependent methyltransferases"/>
    <property type="match status" value="1"/>
</dbReference>
<dbReference type="Proteomes" id="UP001196870">
    <property type="component" value="Unassembled WGS sequence"/>
</dbReference>
<name>A0ABS5F0R6_9PROT</name>
<dbReference type="Pfam" id="PF13649">
    <property type="entry name" value="Methyltransf_25"/>
    <property type="match status" value="1"/>
</dbReference>
<dbReference type="GO" id="GO:0008168">
    <property type="term" value="F:methyltransferase activity"/>
    <property type="evidence" value="ECO:0007669"/>
    <property type="project" value="UniProtKB-KW"/>
</dbReference>
<dbReference type="PANTHER" id="PTHR43464:SF19">
    <property type="entry name" value="UBIQUINONE BIOSYNTHESIS O-METHYLTRANSFERASE, MITOCHONDRIAL"/>
    <property type="match status" value="1"/>
</dbReference>
<reference evidence="6" key="1">
    <citation type="journal article" date="2021" name="Syst. Appl. Microbiol.">
        <title>Roseomonas hellenica sp. nov., isolated from roots of wild-growing Alkanna tinctoria.</title>
        <authorList>
            <person name="Rat A."/>
            <person name="Naranjo H.D."/>
            <person name="Lebbe L."/>
            <person name="Cnockaert M."/>
            <person name="Krigas N."/>
            <person name="Grigoriadou K."/>
            <person name="Maloupa E."/>
            <person name="Willems A."/>
        </authorList>
    </citation>
    <scope>NUCLEOTIDE SEQUENCE [LARGE SCALE GENOMIC DNA]</scope>
    <source>
        <strain evidence="6">LMG 31523</strain>
    </source>
</reference>
<sequence>MLQMSGTEGYAEEAEALLVQYESVAFADIHRVVLHLIPRAPCDVLDIGAGTGRDAASLAAMGHRVTAVEPVAVLRQGAMALHAGAAVEWREDSLPELAGLTARGAAFDLILLSAVWMHLDAAERRRAMPNLASLLRPGGVVILSLRHGPVPQGRRMFAVPAEETIALAGAEGLDTVLNVRTASILPGKADVDWTRLAFVKRRAGA</sequence>
<organism evidence="5 6">
    <name type="scientific">Plastoroseomonas hellenica</name>
    <dbReference type="NCBI Taxonomy" id="2687306"/>
    <lineage>
        <taxon>Bacteria</taxon>
        <taxon>Pseudomonadati</taxon>
        <taxon>Pseudomonadota</taxon>
        <taxon>Alphaproteobacteria</taxon>
        <taxon>Acetobacterales</taxon>
        <taxon>Acetobacteraceae</taxon>
        <taxon>Plastoroseomonas</taxon>
    </lineage>
</organism>
<keyword evidence="6" id="KW-1185">Reference proteome</keyword>
<evidence type="ECO:0000256" key="2">
    <source>
        <dbReference type="ARBA" id="ARBA00022679"/>
    </source>
</evidence>
<dbReference type="Gene3D" id="3.40.50.150">
    <property type="entry name" value="Vaccinia Virus protein VP39"/>
    <property type="match status" value="1"/>
</dbReference>
<keyword evidence="3" id="KW-0949">S-adenosyl-L-methionine</keyword>
<dbReference type="EMBL" id="JAAGBB010000020">
    <property type="protein sequence ID" value="MBR0666083.1"/>
    <property type="molecule type" value="Genomic_DNA"/>
</dbReference>
<dbReference type="InterPro" id="IPR029063">
    <property type="entry name" value="SAM-dependent_MTases_sf"/>
</dbReference>
<gene>
    <name evidence="5" type="ORF">GXW71_17115</name>
</gene>
<dbReference type="CDD" id="cd02440">
    <property type="entry name" value="AdoMet_MTases"/>
    <property type="match status" value="1"/>
</dbReference>